<dbReference type="EMBL" id="JYDJ01000061">
    <property type="protein sequence ID" value="KRX46267.1"/>
    <property type="molecule type" value="Genomic_DNA"/>
</dbReference>
<feature type="region of interest" description="Disordered" evidence="1">
    <location>
        <begin position="89"/>
        <end position="111"/>
    </location>
</feature>
<gene>
    <name evidence="2" type="ORF">T05_4922</name>
</gene>
<reference evidence="2 3" key="1">
    <citation type="submission" date="2015-01" db="EMBL/GenBank/DDBJ databases">
        <title>Evolution of Trichinella species and genotypes.</title>
        <authorList>
            <person name="Korhonen P.K."/>
            <person name="Edoardo P."/>
            <person name="Giuseppe L.R."/>
            <person name="Gasser R.B."/>
        </authorList>
    </citation>
    <scope>NUCLEOTIDE SEQUENCE [LARGE SCALE GENOMIC DNA]</scope>
    <source>
        <strain evidence="2">ISS417</strain>
    </source>
</reference>
<sequence>MRRTRGFRAEHSALARARSQASSCTLSVSGPSGTVSSSGASNVWTRYQGWFVDDPDPRAVRHGHLRLALAVGVQEATFPGVLPGDVPCRPGREKLTSHGFRHKQPSAGGLE</sequence>
<name>A0A0V0U535_9BILA</name>
<protein>
    <submittedName>
        <fullName evidence="2">Uncharacterized protein</fullName>
    </submittedName>
</protein>
<accession>A0A0V0U535</accession>
<organism evidence="2 3">
    <name type="scientific">Trichinella murrelli</name>
    <dbReference type="NCBI Taxonomy" id="144512"/>
    <lineage>
        <taxon>Eukaryota</taxon>
        <taxon>Metazoa</taxon>
        <taxon>Ecdysozoa</taxon>
        <taxon>Nematoda</taxon>
        <taxon>Enoplea</taxon>
        <taxon>Dorylaimia</taxon>
        <taxon>Trichinellida</taxon>
        <taxon>Trichinellidae</taxon>
        <taxon>Trichinella</taxon>
    </lineage>
</organism>
<evidence type="ECO:0000256" key="1">
    <source>
        <dbReference type="SAM" id="MobiDB-lite"/>
    </source>
</evidence>
<dbReference type="AlphaFoldDB" id="A0A0V0U535"/>
<evidence type="ECO:0000313" key="2">
    <source>
        <dbReference type="EMBL" id="KRX46267.1"/>
    </source>
</evidence>
<evidence type="ECO:0000313" key="3">
    <source>
        <dbReference type="Proteomes" id="UP000055048"/>
    </source>
</evidence>
<feature type="region of interest" description="Disordered" evidence="1">
    <location>
        <begin position="20"/>
        <end position="39"/>
    </location>
</feature>
<keyword evidence="3" id="KW-1185">Reference proteome</keyword>
<dbReference type="Proteomes" id="UP000055048">
    <property type="component" value="Unassembled WGS sequence"/>
</dbReference>
<proteinExistence type="predicted"/>
<comment type="caution">
    <text evidence="2">The sequence shown here is derived from an EMBL/GenBank/DDBJ whole genome shotgun (WGS) entry which is preliminary data.</text>
</comment>